<dbReference type="InterPro" id="IPR036046">
    <property type="entry name" value="Acylphosphatase-like_dom_sf"/>
</dbReference>
<feature type="domain" description="BLUF" evidence="1">
    <location>
        <begin position="3"/>
        <end position="94"/>
    </location>
</feature>
<dbReference type="GO" id="GO:0071949">
    <property type="term" value="F:FAD binding"/>
    <property type="evidence" value="ECO:0007669"/>
    <property type="project" value="InterPro"/>
</dbReference>
<dbReference type="RefSeq" id="WP_145221330.1">
    <property type="nucleotide sequence ID" value="NZ_CP036269.1"/>
</dbReference>
<sequence>MKLYQLIYVSKSVVPMSKEGLNEILGVACRNNATQEITGVLVYDRGHFFQVLEGERDDVESVFSKIQKDNRHYQINRIISDTIKKRFFPNWNMGLYNMDDCKKIDFYKLKRCMTSLHEKTTVSEKRALAKYALRLFMELKKHRTDQSEDQIQLD</sequence>
<dbReference type="Proteomes" id="UP000317171">
    <property type="component" value="Chromosome"/>
</dbReference>
<dbReference type="PROSITE" id="PS50925">
    <property type="entry name" value="BLUF"/>
    <property type="match status" value="1"/>
</dbReference>
<dbReference type="Gene3D" id="3.30.70.100">
    <property type="match status" value="1"/>
</dbReference>
<gene>
    <name evidence="2" type="primary">ycgF_3</name>
    <name evidence="2" type="ORF">Pan241w_52860</name>
</gene>
<evidence type="ECO:0000259" key="1">
    <source>
        <dbReference type="PROSITE" id="PS50925"/>
    </source>
</evidence>
<name>A0A517RMQ4_9PLAN</name>
<keyword evidence="3" id="KW-1185">Reference proteome</keyword>
<dbReference type="InterPro" id="IPR007024">
    <property type="entry name" value="BLUF_domain"/>
</dbReference>
<accession>A0A517RMQ4</accession>
<organism evidence="2 3">
    <name type="scientific">Gimesia alba</name>
    <dbReference type="NCBI Taxonomy" id="2527973"/>
    <lineage>
        <taxon>Bacteria</taxon>
        <taxon>Pseudomonadati</taxon>
        <taxon>Planctomycetota</taxon>
        <taxon>Planctomycetia</taxon>
        <taxon>Planctomycetales</taxon>
        <taxon>Planctomycetaceae</taxon>
        <taxon>Gimesia</taxon>
    </lineage>
</organism>
<dbReference type="KEGG" id="gaz:Pan241w_52860"/>
<evidence type="ECO:0000313" key="2">
    <source>
        <dbReference type="EMBL" id="QDT45167.1"/>
    </source>
</evidence>
<evidence type="ECO:0000313" key="3">
    <source>
        <dbReference type="Proteomes" id="UP000317171"/>
    </source>
</evidence>
<dbReference type="Pfam" id="PF04940">
    <property type="entry name" value="BLUF"/>
    <property type="match status" value="1"/>
</dbReference>
<protein>
    <submittedName>
        <fullName evidence="2">Blue light-and temperature-regulated antirepressor YcgF</fullName>
    </submittedName>
</protein>
<dbReference type="GO" id="GO:0009882">
    <property type="term" value="F:blue light photoreceptor activity"/>
    <property type="evidence" value="ECO:0007669"/>
    <property type="project" value="InterPro"/>
</dbReference>
<reference evidence="2 3" key="1">
    <citation type="submission" date="2019-02" db="EMBL/GenBank/DDBJ databases">
        <title>Deep-cultivation of Planctomycetes and their phenomic and genomic characterization uncovers novel biology.</title>
        <authorList>
            <person name="Wiegand S."/>
            <person name="Jogler M."/>
            <person name="Boedeker C."/>
            <person name="Pinto D."/>
            <person name="Vollmers J."/>
            <person name="Rivas-Marin E."/>
            <person name="Kohn T."/>
            <person name="Peeters S.H."/>
            <person name="Heuer A."/>
            <person name="Rast P."/>
            <person name="Oberbeckmann S."/>
            <person name="Bunk B."/>
            <person name="Jeske O."/>
            <person name="Meyerdierks A."/>
            <person name="Storesund J.E."/>
            <person name="Kallscheuer N."/>
            <person name="Luecker S."/>
            <person name="Lage O.M."/>
            <person name="Pohl T."/>
            <person name="Merkel B.J."/>
            <person name="Hornburger P."/>
            <person name="Mueller R.-W."/>
            <person name="Bruemmer F."/>
            <person name="Labrenz M."/>
            <person name="Spormann A.M."/>
            <person name="Op den Camp H."/>
            <person name="Overmann J."/>
            <person name="Amann R."/>
            <person name="Jetten M.S.M."/>
            <person name="Mascher T."/>
            <person name="Medema M.H."/>
            <person name="Devos D.P."/>
            <person name="Kaster A.-K."/>
            <person name="Ovreas L."/>
            <person name="Rohde M."/>
            <person name="Galperin M.Y."/>
            <person name="Jogler C."/>
        </authorList>
    </citation>
    <scope>NUCLEOTIDE SEQUENCE [LARGE SCALE GENOMIC DNA]</scope>
    <source>
        <strain evidence="2 3">Pan241w</strain>
    </source>
</reference>
<dbReference type="SMART" id="SM01034">
    <property type="entry name" value="BLUF"/>
    <property type="match status" value="1"/>
</dbReference>
<dbReference type="SUPFAM" id="SSF54975">
    <property type="entry name" value="Acylphosphatase/BLUF domain-like"/>
    <property type="match status" value="1"/>
</dbReference>
<dbReference type="AlphaFoldDB" id="A0A517RMQ4"/>
<dbReference type="EMBL" id="CP036269">
    <property type="protein sequence ID" value="QDT45167.1"/>
    <property type="molecule type" value="Genomic_DNA"/>
</dbReference>
<dbReference type="OrthoDB" id="196105at2"/>
<proteinExistence type="predicted"/>